<evidence type="ECO:0000313" key="4">
    <source>
        <dbReference type="Proteomes" id="UP000319949"/>
    </source>
</evidence>
<feature type="transmembrane region" description="Helical" evidence="2">
    <location>
        <begin position="44"/>
        <end position="63"/>
    </location>
</feature>
<dbReference type="Proteomes" id="UP000319949">
    <property type="component" value="Unassembled WGS sequence"/>
</dbReference>
<comment type="caution">
    <text evidence="3">The sequence shown here is derived from an EMBL/GenBank/DDBJ whole genome shotgun (WGS) entry which is preliminary data.</text>
</comment>
<keyword evidence="2" id="KW-0472">Membrane</keyword>
<dbReference type="AlphaFoldDB" id="A0A560CXM8"/>
<name>A0A560CXM8_9BRAD</name>
<protein>
    <submittedName>
        <fullName evidence="3">Uncharacterized protein</fullName>
    </submittedName>
</protein>
<dbReference type="EMBL" id="VITK01000019">
    <property type="protein sequence ID" value="TWA89600.1"/>
    <property type="molecule type" value="Genomic_DNA"/>
</dbReference>
<evidence type="ECO:0000256" key="2">
    <source>
        <dbReference type="SAM" id="Phobius"/>
    </source>
</evidence>
<keyword evidence="2" id="KW-0812">Transmembrane</keyword>
<organism evidence="3 4">
    <name type="scientific">Bradyrhizobium stylosanthis</name>
    <dbReference type="NCBI Taxonomy" id="1803665"/>
    <lineage>
        <taxon>Bacteria</taxon>
        <taxon>Pseudomonadati</taxon>
        <taxon>Pseudomonadota</taxon>
        <taxon>Alphaproteobacteria</taxon>
        <taxon>Hyphomicrobiales</taxon>
        <taxon>Nitrobacteraceae</taxon>
        <taxon>Bradyrhizobium</taxon>
    </lineage>
</organism>
<proteinExistence type="predicted"/>
<keyword evidence="2" id="KW-1133">Transmembrane helix</keyword>
<sequence>MIEAILKQALAGVWGEVWRFGLGYGICICLAIAAYVSPVFKKQLAYAALAVFIFMVAFTSGVITGEKRVRAQWAAADELTLKANEAARARAERSVGRKPAGRVRDDRNGPDCRDCEDAVRSVAPHHLFQR</sequence>
<feature type="region of interest" description="Disordered" evidence="1">
    <location>
        <begin position="90"/>
        <end position="110"/>
    </location>
</feature>
<keyword evidence="4" id="KW-1185">Reference proteome</keyword>
<accession>A0A560CXM8</accession>
<dbReference type="RefSeq" id="WP_145670204.1">
    <property type="nucleotide sequence ID" value="NZ_VITK01000019.1"/>
</dbReference>
<evidence type="ECO:0000256" key="1">
    <source>
        <dbReference type="SAM" id="MobiDB-lite"/>
    </source>
</evidence>
<evidence type="ECO:0000313" key="3">
    <source>
        <dbReference type="EMBL" id="TWA89600.1"/>
    </source>
</evidence>
<feature type="transmembrane region" description="Helical" evidence="2">
    <location>
        <begin position="20"/>
        <end position="38"/>
    </location>
</feature>
<reference evidence="3 4" key="1">
    <citation type="submission" date="2019-06" db="EMBL/GenBank/DDBJ databases">
        <title>Genomic Encyclopedia of Type Strains, Phase IV (KMG-V): Genome sequencing to study the core and pangenomes of soil and plant-associated prokaryotes.</title>
        <authorList>
            <person name="Whitman W."/>
        </authorList>
    </citation>
    <scope>NUCLEOTIDE SEQUENCE [LARGE SCALE GENOMIC DNA]</scope>
    <source>
        <strain evidence="3 4">BR 510</strain>
    </source>
</reference>
<gene>
    <name evidence="3" type="ORF">FBZ96_11968</name>
</gene>